<name>Q479P2_DECAR</name>
<reference evidence="2" key="1">
    <citation type="submission" date="2005-08" db="EMBL/GenBank/DDBJ databases">
        <title>Complete sequence of Dechloromonas aromatica RCB.</title>
        <authorList>
            <person name="Salinero K.K."/>
            <person name="Copeland A."/>
            <person name="Lucas S."/>
            <person name="Lapidus A."/>
            <person name="Barry K."/>
            <person name="Detter J.C."/>
            <person name="Glavina T."/>
            <person name="Hammon N."/>
            <person name="Israni S."/>
            <person name="Pitluck S."/>
            <person name="Di Bartolo G."/>
            <person name="Trong S."/>
            <person name="Schmutz J."/>
            <person name="Larimer F."/>
            <person name="Land M."/>
            <person name="Ivanova N."/>
            <person name="Richardson P."/>
        </authorList>
    </citation>
    <scope>NUCLEOTIDE SEQUENCE</scope>
    <source>
        <strain evidence="2">RCB</strain>
    </source>
</reference>
<dbReference type="AlphaFoldDB" id="Q479P2"/>
<gene>
    <name evidence="2" type="ordered locus">Daro_3710</name>
</gene>
<sequence>MKVLVFLLVLVNLLFYAFGAGYFGRLDNPDAGRLEHQVKPERMRIVSRGEAPAAAPAKEEPAKEEQPNPAPAEPALPEVAKEEVAKPVEPPSVCLAWEHLSVADADRLTGVLANKFKEFKLSRRLVAAEGNGWWVHIPPLASKAEVEKKAGELRNLEVTDFFVVQEGVSRSAISLGVFSSEKGAQDRLAELKSKGVRSARVAPRPGKDSTVKLQATGPATDKGALIAAAGKALPKAEALVCK</sequence>
<dbReference type="STRING" id="159087.Daro_3710"/>
<evidence type="ECO:0000256" key="1">
    <source>
        <dbReference type="SAM" id="MobiDB-lite"/>
    </source>
</evidence>
<feature type="compositionally biased region" description="Basic and acidic residues" evidence="1">
    <location>
        <begin position="57"/>
        <end position="66"/>
    </location>
</feature>
<dbReference type="OrthoDB" id="5298866at2"/>
<dbReference type="KEGG" id="dar:Daro_3710"/>
<evidence type="ECO:0008006" key="3">
    <source>
        <dbReference type="Google" id="ProtNLM"/>
    </source>
</evidence>
<proteinExistence type="predicted"/>
<evidence type="ECO:0000313" key="2">
    <source>
        <dbReference type="EMBL" id="AAZ48439.1"/>
    </source>
</evidence>
<protein>
    <recommendedName>
        <fullName evidence="3">SPOR domain-containing protein</fullName>
    </recommendedName>
</protein>
<accession>Q479P2</accession>
<organism evidence="2">
    <name type="scientific">Dechloromonas aromatica (strain RCB)</name>
    <dbReference type="NCBI Taxonomy" id="159087"/>
    <lineage>
        <taxon>Bacteria</taxon>
        <taxon>Pseudomonadati</taxon>
        <taxon>Pseudomonadota</taxon>
        <taxon>Betaproteobacteria</taxon>
        <taxon>Rhodocyclales</taxon>
        <taxon>Azonexaceae</taxon>
        <taxon>Dechloromonas</taxon>
    </lineage>
</organism>
<dbReference type="EMBL" id="CP000089">
    <property type="protein sequence ID" value="AAZ48439.1"/>
    <property type="molecule type" value="Genomic_DNA"/>
</dbReference>
<dbReference type="eggNOG" id="ENOG503300Q">
    <property type="taxonomic scope" value="Bacteria"/>
</dbReference>
<feature type="region of interest" description="Disordered" evidence="1">
    <location>
        <begin position="45"/>
        <end position="74"/>
    </location>
</feature>
<dbReference type="HOGENOM" id="CLU_085053_0_0_4"/>